<keyword evidence="3" id="KW-1185">Reference proteome</keyword>
<feature type="compositionally biased region" description="Polar residues" evidence="1">
    <location>
        <begin position="229"/>
        <end position="243"/>
    </location>
</feature>
<feature type="compositionally biased region" description="Basic and acidic residues" evidence="1">
    <location>
        <begin position="277"/>
        <end position="324"/>
    </location>
</feature>
<organism evidence="2 3">
    <name type="scientific">Acipenser oxyrinchus oxyrinchus</name>
    <dbReference type="NCBI Taxonomy" id="40147"/>
    <lineage>
        <taxon>Eukaryota</taxon>
        <taxon>Metazoa</taxon>
        <taxon>Chordata</taxon>
        <taxon>Craniata</taxon>
        <taxon>Vertebrata</taxon>
        <taxon>Euteleostomi</taxon>
        <taxon>Actinopterygii</taxon>
        <taxon>Chondrostei</taxon>
        <taxon>Acipenseriformes</taxon>
        <taxon>Acipenseridae</taxon>
        <taxon>Acipenser</taxon>
    </lineage>
</organism>
<feature type="compositionally biased region" description="Basic and acidic residues" evidence="1">
    <location>
        <begin position="47"/>
        <end position="59"/>
    </location>
</feature>
<feature type="compositionally biased region" description="Polar residues" evidence="1">
    <location>
        <begin position="262"/>
        <end position="276"/>
    </location>
</feature>
<gene>
    <name evidence="2" type="ORF">AOXY_G36885</name>
</gene>
<reference evidence="2" key="1">
    <citation type="submission" date="2022-02" db="EMBL/GenBank/DDBJ databases">
        <title>Atlantic sturgeon de novo genome assembly.</title>
        <authorList>
            <person name="Stock M."/>
            <person name="Klopp C."/>
            <person name="Guiguen Y."/>
            <person name="Cabau C."/>
            <person name="Parinello H."/>
            <person name="Santidrian Yebra-Pimentel E."/>
            <person name="Kuhl H."/>
            <person name="Dirks R.P."/>
            <person name="Guessner J."/>
            <person name="Wuertz S."/>
            <person name="Du K."/>
            <person name="Schartl M."/>
        </authorList>
    </citation>
    <scope>NUCLEOTIDE SEQUENCE</scope>
    <source>
        <strain evidence="2">STURGEONOMICS-FGT-2020</strain>
        <tissue evidence="2">Whole blood</tissue>
    </source>
</reference>
<feature type="compositionally biased region" description="Polar residues" evidence="1">
    <location>
        <begin position="411"/>
        <end position="457"/>
    </location>
</feature>
<feature type="compositionally biased region" description="Polar residues" evidence="1">
    <location>
        <begin position="327"/>
        <end position="336"/>
    </location>
</feature>
<feature type="compositionally biased region" description="Basic and acidic residues" evidence="1">
    <location>
        <begin position="397"/>
        <end position="410"/>
    </location>
</feature>
<feature type="region of interest" description="Disordered" evidence="1">
    <location>
        <begin position="169"/>
        <end position="503"/>
    </location>
</feature>
<dbReference type="Proteomes" id="UP001230051">
    <property type="component" value="Unassembled WGS sequence"/>
</dbReference>
<feature type="region of interest" description="Disordered" evidence="1">
    <location>
        <begin position="47"/>
        <end position="83"/>
    </location>
</feature>
<feature type="region of interest" description="Disordered" evidence="1">
    <location>
        <begin position="1"/>
        <end position="22"/>
    </location>
</feature>
<comment type="caution">
    <text evidence="2">The sequence shown here is derived from an EMBL/GenBank/DDBJ whole genome shotgun (WGS) entry which is preliminary data.</text>
</comment>
<sequence>MDNAGVDSRQLSNSVSADNRGIGVAPSILANTVTSSYYFNFNQVTEKRKETDHEEEPEKKKPKPLSKPEPEDAEDSGPALTEYTLSKMEEYADRNRKKLIGLLDKKDGLQEKKEKLKSMKLKKCLDWNCGKARKINKDFRRFVSQSKFPWSEVESILFEKVGKAAERGRMEVDETRGDGCDSSGYFSSMNTEDSRSSCTLTQPAPAPLLEEDLRKNHLPEEREDRELSQGLQTGPTPSASSTAEDLRDTDEEPSRDDRELSQGLQTGPTPSASSTAEDLRDTAEEPSRDAAEDLRDTAEEPSRDATEDPRDTAPSAEQHRDSPAPKKTSTQPSNAAAETKKEQKLNTGVRGMKKEIPKEGIYDSDSDSAAGGELSAQTQLKEESTEVPVGQLAPSAERMERINSRERTQDHSLQLNNEPGQQQPAEPSLQLNNEPGQQQPAEPSLQLNNEPGQQPTGTLPYISNRAVITVTGESNERNQQSEKGAKKQTRAKPRAQKDKAAEEEHWNKAFKKWLEHTAQSLAEKEGKTIDEVKKQIESDSEITFIDNRQHTEFTCLMARECIVFKHEGKRIMVHIDKRDKCLTPKGKDKEGFMFQLQYTMWILGDVKGTDLVFSDAEEIKKYTFDEASLEEFHVNFPRIINEVFLPAIALYKQAQREKAFQ</sequence>
<proteinExistence type="predicted"/>
<evidence type="ECO:0000256" key="1">
    <source>
        <dbReference type="SAM" id="MobiDB-lite"/>
    </source>
</evidence>
<dbReference type="AlphaFoldDB" id="A0AAD8FNY4"/>
<feature type="compositionally biased region" description="Polar residues" evidence="1">
    <location>
        <begin position="184"/>
        <end position="202"/>
    </location>
</feature>
<accession>A0AAD8FNY4</accession>
<feature type="compositionally biased region" description="Basic and acidic residues" evidence="1">
    <location>
        <begin position="352"/>
        <end position="361"/>
    </location>
</feature>
<dbReference type="EMBL" id="JAGXEW010000262">
    <property type="protein sequence ID" value="KAK1142606.1"/>
    <property type="molecule type" value="Genomic_DNA"/>
</dbReference>
<protein>
    <submittedName>
        <fullName evidence="2">Fibrous sheath CABYR-binding protein-like</fullName>
    </submittedName>
</protein>
<evidence type="ECO:0000313" key="2">
    <source>
        <dbReference type="EMBL" id="KAK1142606.1"/>
    </source>
</evidence>
<evidence type="ECO:0000313" key="3">
    <source>
        <dbReference type="Proteomes" id="UP001230051"/>
    </source>
</evidence>
<feature type="compositionally biased region" description="Basic and acidic residues" evidence="1">
    <location>
        <begin position="169"/>
        <end position="179"/>
    </location>
</feature>
<name>A0AAD8FNY4_ACIOX</name>
<feature type="compositionally biased region" description="Basic and acidic residues" evidence="1">
    <location>
        <begin position="474"/>
        <end position="485"/>
    </location>
</feature>
<feature type="compositionally biased region" description="Basic and acidic residues" evidence="1">
    <location>
        <begin position="211"/>
        <end position="227"/>
    </location>
</feature>